<dbReference type="GO" id="GO:0015421">
    <property type="term" value="F:ABC-type oligopeptide transporter activity"/>
    <property type="evidence" value="ECO:0007669"/>
    <property type="project" value="TreeGrafter"/>
</dbReference>
<dbReference type="Pfam" id="PF00664">
    <property type="entry name" value="ABC_membrane"/>
    <property type="match status" value="1"/>
</dbReference>
<dbReference type="InterPro" id="IPR017871">
    <property type="entry name" value="ABC_transporter-like_CS"/>
</dbReference>
<dbReference type="Proteomes" id="UP000253606">
    <property type="component" value="Chromosome"/>
</dbReference>
<dbReference type="Pfam" id="PF00005">
    <property type="entry name" value="ABC_tran"/>
    <property type="match status" value="1"/>
</dbReference>
<gene>
    <name evidence="12" type="ORF">ACPOL_6324</name>
</gene>
<keyword evidence="5" id="KW-0547">Nucleotide-binding</keyword>
<dbReference type="AlphaFoldDB" id="A0A2Z5G996"/>
<dbReference type="InterPro" id="IPR003593">
    <property type="entry name" value="AAA+_ATPase"/>
</dbReference>
<dbReference type="SMART" id="SM00382">
    <property type="entry name" value="AAA"/>
    <property type="match status" value="1"/>
</dbReference>
<evidence type="ECO:0000256" key="5">
    <source>
        <dbReference type="ARBA" id="ARBA00022741"/>
    </source>
</evidence>
<feature type="transmembrane region" description="Helical" evidence="9">
    <location>
        <begin position="159"/>
        <end position="189"/>
    </location>
</feature>
<evidence type="ECO:0000256" key="9">
    <source>
        <dbReference type="SAM" id="Phobius"/>
    </source>
</evidence>
<evidence type="ECO:0000313" key="13">
    <source>
        <dbReference type="Proteomes" id="UP000253606"/>
    </source>
</evidence>
<proteinExistence type="predicted"/>
<dbReference type="OrthoDB" id="9787557at2"/>
<keyword evidence="13" id="KW-1185">Reference proteome</keyword>
<dbReference type="Gene3D" id="3.40.50.300">
    <property type="entry name" value="P-loop containing nucleotide triphosphate hydrolases"/>
    <property type="match status" value="1"/>
</dbReference>
<organism evidence="12 13">
    <name type="scientific">Acidisarcina polymorpha</name>
    <dbReference type="NCBI Taxonomy" id="2211140"/>
    <lineage>
        <taxon>Bacteria</taxon>
        <taxon>Pseudomonadati</taxon>
        <taxon>Acidobacteriota</taxon>
        <taxon>Terriglobia</taxon>
        <taxon>Terriglobales</taxon>
        <taxon>Acidobacteriaceae</taxon>
        <taxon>Acidisarcina</taxon>
    </lineage>
</organism>
<evidence type="ECO:0000259" key="10">
    <source>
        <dbReference type="PROSITE" id="PS50893"/>
    </source>
</evidence>
<dbReference type="GO" id="GO:0005886">
    <property type="term" value="C:plasma membrane"/>
    <property type="evidence" value="ECO:0007669"/>
    <property type="project" value="UniProtKB-SubCell"/>
</dbReference>
<feature type="domain" description="ABC transmembrane type-1" evidence="11">
    <location>
        <begin position="37"/>
        <end position="318"/>
    </location>
</feature>
<evidence type="ECO:0000256" key="2">
    <source>
        <dbReference type="ARBA" id="ARBA00022448"/>
    </source>
</evidence>
<dbReference type="FunFam" id="3.40.50.300:FF:000221">
    <property type="entry name" value="Multidrug ABC transporter ATP-binding protein"/>
    <property type="match status" value="1"/>
</dbReference>
<keyword evidence="4 9" id="KW-0812">Transmembrane</keyword>
<evidence type="ECO:0000259" key="11">
    <source>
        <dbReference type="PROSITE" id="PS50929"/>
    </source>
</evidence>
<dbReference type="EMBL" id="CP030840">
    <property type="protein sequence ID" value="AXC15558.1"/>
    <property type="molecule type" value="Genomic_DNA"/>
</dbReference>
<dbReference type="GO" id="GO:0005524">
    <property type="term" value="F:ATP binding"/>
    <property type="evidence" value="ECO:0007669"/>
    <property type="project" value="UniProtKB-KW"/>
</dbReference>
<dbReference type="InterPro" id="IPR027417">
    <property type="entry name" value="P-loop_NTPase"/>
</dbReference>
<dbReference type="SUPFAM" id="SSF52540">
    <property type="entry name" value="P-loop containing nucleoside triphosphate hydrolases"/>
    <property type="match status" value="1"/>
</dbReference>
<keyword evidence="2" id="KW-0813">Transport</keyword>
<evidence type="ECO:0000256" key="3">
    <source>
        <dbReference type="ARBA" id="ARBA00022475"/>
    </source>
</evidence>
<comment type="subcellular location">
    <subcellularLocation>
        <location evidence="1">Cell membrane</location>
        <topology evidence="1">Multi-pass membrane protein</topology>
    </subcellularLocation>
</comment>
<feature type="domain" description="ABC transporter" evidence="10">
    <location>
        <begin position="353"/>
        <end position="587"/>
    </location>
</feature>
<dbReference type="PROSITE" id="PS00211">
    <property type="entry name" value="ABC_TRANSPORTER_1"/>
    <property type="match status" value="1"/>
</dbReference>
<evidence type="ECO:0000313" key="12">
    <source>
        <dbReference type="EMBL" id="AXC15558.1"/>
    </source>
</evidence>
<dbReference type="InterPro" id="IPR039421">
    <property type="entry name" value="Type_1_exporter"/>
</dbReference>
<dbReference type="SUPFAM" id="SSF90123">
    <property type="entry name" value="ABC transporter transmembrane region"/>
    <property type="match status" value="1"/>
</dbReference>
<feature type="transmembrane region" description="Helical" evidence="9">
    <location>
        <begin position="34"/>
        <end position="60"/>
    </location>
</feature>
<keyword evidence="7 9" id="KW-1133">Transmembrane helix</keyword>
<keyword evidence="3" id="KW-1003">Cell membrane</keyword>
<name>A0A2Z5G996_9BACT</name>
<evidence type="ECO:0000256" key="8">
    <source>
        <dbReference type="ARBA" id="ARBA00023136"/>
    </source>
</evidence>
<evidence type="ECO:0000256" key="7">
    <source>
        <dbReference type="ARBA" id="ARBA00022989"/>
    </source>
</evidence>
<evidence type="ECO:0000256" key="6">
    <source>
        <dbReference type="ARBA" id="ARBA00022840"/>
    </source>
</evidence>
<dbReference type="KEGG" id="abas:ACPOL_6324"/>
<evidence type="ECO:0000256" key="1">
    <source>
        <dbReference type="ARBA" id="ARBA00004651"/>
    </source>
</evidence>
<dbReference type="InterPro" id="IPR003439">
    <property type="entry name" value="ABC_transporter-like_ATP-bd"/>
</dbReference>
<dbReference type="PROSITE" id="PS50929">
    <property type="entry name" value="ABC_TM1F"/>
    <property type="match status" value="1"/>
</dbReference>
<keyword evidence="8 9" id="KW-0472">Membrane</keyword>
<keyword evidence="6 12" id="KW-0067">ATP-binding</keyword>
<dbReference type="PANTHER" id="PTHR43394:SF1">
    <property type="entry name" value="ATP-BINDING CASSETTE SUB-FAMILY B MEMBER 10, MITOCHONDRIAL"/>
    <property type="match status" value="1"/>
</dbReference>
<accession>A0A2Z5G996</accession>
<dbReference type="CDD" id="cd07346">
    <property type="entry name" value="ABC_6TM_exporters"/>
    <property type="match status" value="1"/>
</dbReference>
<dbReference type="PANTHER" id="PTHR43394">
    <property type="entry name" value="ATP-DEPENDENT PERMEASE MDL1, MITOCHONDRIAL"/>
    <property type="match status" value="1"/>
</dbReference>
<evidence type="ECO:0000256" key="4">
    <source>
        <dbReference type="ARBA" id="ARBA00022692"/>
    </source>
</evidence>
<dbReference type="GO" id="GO:0016887">
    <property type="term" value="F:ATP hydrolysis activity"/>
    <property type="evidence" value="ECO:0007669"/>
    <property type="project" value="InterPro"/>
</dbReference>
<dbReference type="PROSITE" id="PS50893">
    <property type="entry name" value="ABC_TRANSPORTER_2"/>
    <property type="match status" value="1"/>
</dbReference>
<dbReference type="InterPro" id="IPR036640">
    <property type="entry name" value="ABC1_TM_sf"/>
</dbReference>
<dbReference type="InterPro" id="IPR011527">
    <property type="entry name" value="ABC1_TM_dom"/>
</dbReference>
<dbReference type="Gene3D" id="1.20.1560.10">
    <property type="entry name" value="ABC transporter type 1, transmembrane domain"/>
    <property type="match status" value="1"/>
</dbReference>
<reference evidence="12 13" key="1">
    <citation type="journal article" date="2018" name="Front. Microbiol.">
        <title>Hydrolytic Capabilities as a Key to Environmental Success: Chitinolytic and Cellulolytic Acidobacteria From Acidic Sub-arctic Soils and Boreal Peatlands.</title>
        <authorList>
            <person name="Belova S.E."/>
            <person name="Ravin N.V."/>
            <person name="Pankratov T.A."/>
            <person name="Rakitin A.L."/>
            <person name="Ivanova A.A."/>
            <person name="Beletsky A.V."/>
            <person name="Mardanov A.V."/>
            <person name="Sinninghe Damste J.S."/>
            <person name="Dedysh S.N."/>
        </authorList>
    </citation>
    <scope>NUCLEOTIDE SEQUENCE [LARGE SCALE GENOMIC DNA]</scope>
    <source>
        <strain evidence="12 13">SBC82</strain>
    </source>
</reference>
<protein>
    <submittedName>
        <fullName evidence="12">Methionine ABC transporter ATP-binding protein</fullName>
    </submittedName>
</protein>
<sequence>MFRCQPTKTVTHLAATTVGDSQWLLGRLRPHAKLVGFGLVTAIFAGAIATLDPLLMKYLIDTTLPHRRLSDSLLIVMSLALCFVGRSALNGGSGLVSFRVAQLLAQDLRVEIIAHMTRLSAEWHEGIMVGEKLSRIDQDVLQISQIGAEMANAVVRSVVFFFVNLAIMFVLNWKMTIVTLPLLPLFIWVRSRFRGVIQERADQAQSDIGLASGALVEHLGAVPQIQLLGAEEDRIGRTVDAWARVVRAQWAQRRTEILFSISVTSVLAIAILLVLGFGIHEYFLDLLTLGGLVAFYTYVTRIFEPVSTALELYSRAQRMLASVRRVRTILSTEPTVPDLGKIAEIRLPLSTGLRCDLVSFAYRSNENVLHRVSLQIGDRENVAIVGRSGSGKSTLSKLLARIADPTAGTVLIDGRPAFEYSLRALRQTICYVPQHPVLFSGTIGENLRMANRNATDSMLQQVIDIAQLSSVMFRLPRGLDTIVGPEAAGLSGGERQRLAIARALLRNSSILILDESTSALDLPTEQALLQAVADYCRDTALVLISHRLRSLIWVDRVILLEGGHVVAEGTHGLLYKGSKLYQALYDNETEDG</sequence>
<feature type="transmembrane region" description="Helical" evidence="9">
    <location>
        <begin position="257"/>
        <end position="276"/>
    </location>
</feature>